<comment type="subcellular location">
    <subcellularLocation>
        <location evidence="4">Cell membrane</location>
        <topology evidence="4">Single-pass type I membrane protein</topology>
    </subcellularLocation>
    <subcellularLocation>
        <location evidence="3">Cytoplasmic vesicle</location>
        <location evidence="3">Secretory vesicle membrane</location>
        <topology evidence="3">Single-pass type I membrane protein</topology>
    </subcellularLocation>
    <subcellularLocation>
        <location evidence="2">Early endosome membrane</location>
        <topology evidence="2">Single-pass type I membrane protein</topology>
    </subcellularLocation>
    <subcellularLocation>
        <location evidence="1">Endoplasmic reticulum membrane</location>
        <topology evidence="1">Single-pass type I membrane protein</topology>
    </subcellularLocation>
    <subcellularLocation>
        <location evidence="29">Endosome lumen</location>
    </subcellularLocation>
    <subcellularLocation>
        <location evidence="7">Endosome</location>
        <location evidence="7">Multivesicular body membrane</location>
        <topology evidence="7">Single-pass type I membrane protein</topology>
    </subcellularLocation>
    <subcellularLocation>
        <location evidence="5">Golgi apparatus</location>
        <location evidence="5">trans-Golgi network membrane</location>
        <topology evidence="5">Single-pass type I membrane protein</topology>
    </subcellularLocation>
    <subcellularLocation>
        <location evidence="6">Recycling endosome membrane</location>
        <topology evidence="6">Single-pass type I membrane protein</topology>
    </subcellularLocation>
</comment>
<evidence type="ECO:0000256" key="20">
    <source>
        <dbReference type="ARBA" id="ARBA00022989"/>
    </source>
</evidence>
<dbReference type="SMART" id="SM00192">
    <property type="entry name" value="LDLa"/>
    <property type="match status" value="9"/>
</dbReference>
<dbReference type="InterPro" id="IPR023415">
    <property type="entry name" value="LDLR_class-A_CS"/>
</dbReference>
<keyword evidence="26" id="KW-0968">Cytoplasmic vesicle</keyword>
<keyword evidence="14" id="KW-0254">Endocytosis</keyword>
<dbReference type="Pfam" id="PF00057">
    <property type="entry name" value="Ldl_recept_a"/>
    <property type="match status" value="9"/>
</dbReference>
<dbReference type="Gene3D" id="4.10.400.10">
    <property type="entry name" value="Low-density Lipoprotein Receptor"/>
    <property type="match status" value="9"/>
</dbReference>
<dbReference type="SMART" id="SM00135">
    <property type="entry name" value="LY"/>
    <property type="match status" value="4"/>
</dbReference>
<name>A0A8B7PHL8_HYAAZ</name>
<keyword evidence="15 32" id="KW-0812">Transmembrane</keyword>
<evidence type="ECO:0000256" key="14">
    <source>
        <dbReference type="ARBA" id="ARBA00022583"/>
    </source>
</evidence>
<feature type="disulfide bond" evidence="30">
    <location>
        <begin position="1480"/>
        <end position="1492"/>
    </location>
</feature>
<dbReference type="FunFam" id="4.10.400.10:FF:000034">
    <property type="entry name" value="Low-density lipoprotein receptor-related protein 2"/>
    <property type="match status" value="1"/>
</dbReference>
<evidence type="ECO:0000313" key="35">
    <source>
        <dbReference type="RefSeq" id="XP_018025658.2"/>
    </source>
</evidence>
<feature type="transmembrane region" description="Helical" evidence="32">
    <location>
        <begin position="2134"/>
        <end position="2156"/>
    </location>
</feature>
<dbReference type="SMART" id="SM00602">
    <property type="entry name" value="VPS10"/>
    <property type="match status" value="1"/>
</dbReference>
<dbReference type="FunFam" id="4.10.400.10:FF:000045">
    <property type="entry name" value="Low-density lipoprotein receptor-related protein 2"/>
    <property type="match status" value="1"/>
</dbReference>
<evidence type="ECO:0000256" key="3">
    <source>
        <dbReference type="ARBA" id="ARBA00004212"/>
    </source>
</evidence>
<dbReference type="PRINTS" id="PR00261">
    <property type="entry name" value="LDLRECEPTOR"/>
</dbReference>
<accession>A0A8B7PHL8</accession>
<dbReference type="CDD" id="cd00112">
    <property type="entry name" value="LDLa"/>
    <property type="match status" value="8"/>
</dbReference>
<dbReference type="SUPFAM" id="SSF49265">
    <property type="entry name" value="Fibronectin type III"/>
    <property type="match status" value="3"/>
</dbReference>
<dbReference type="GO" id="GO:0005886">
    <property type="term" value="C:plasma membrane"/>
    <property type="evidence" value="ECO:0007669"/>
    <property type="project" value="UniProtKB-SubCell"/>
</dbReference>
<dbReference type="InterPro" id="IPR015943">
    <property type="entry name" value="WD40/YVTN_repeat-like_dom_sf"/>
</dbReference>
<evidence type="ECO:0000256" key="12">
    <source>
        <dbReference type="ARBA" id="ARBA00022536"/>
    </source>
</evidence>
<evidence type="ECO:0000256" key="6">
    <source>
        <dbReference type="ARBA" id="ARBA00004480"/>
    </source>
</evidence>
<evidence type="ECO:0000256" key="7">
    <source>
        <dbReference type="ARBA" id="ARBA00004545"/>
    </source>
</evidence>
<feature type="disulfide bond" evidence="30">
    <location>
        <begin position="1140"/>
        <end position="1152"/>
    </location>
</feature>
<evidence type="ECO:0000256" key="23">
    <source>
        <dbReference type="ARBA" id="ARBA00023157"/>
    </source>
</evidence>
<evidence type="ECO:0000256" key="30">
    <source>
        <dbReference type="PROSITE-ProRule" id="PRU00124"/>
    </source>
</evidence>
<feature type="repeat" description="LDL-receptor class B" evidence="31">
    <location>
        <begin position="905"/>
        <end position="950"/>
    </location>
</feature>
<feature type="disulfide bond" evidence="30">
    <location>
        <begin position="1120"/>
        <end position="1135"/>
    </location>
</feature>
<evidence type="ECO:0000256" key="28">
    <source>
        <dbReference type="ARBA" id="ARBA00032450"/>
    </source>
</evidence>
<dbReference type="FunFam" id="2.120.10.30:FF:000241">
    <property type="entry name" value="Low-density lipoprotein receptor-related protein 6"/>
    <property type="match status" value="1"/>
</dbReference>
<dbReference type="OMA" id="LCPDGME"/>
<feature type="disulfide bond" evidence="30">
    <location>
        <begin position="1240"/>
        <end position="1255"/>
    </location>
</feature>
<dbReference type="GO" id="GO:0005789">
    <property type="term" value="C:endoplasmic reticulum membrane"/>
    <property type="evidence" value="ECO:0007669"/>
    <property type="project" value="UniProtKB-SubCell"/>
</dbReference>
<evidence type="ECO:0000313" key="34">
    <source>
        <dbReference type="Proteomes" id="UP000694843"/>
    </source>
</evidence>
<feature type="disulfide bond" evidence="30">
    <location>
        <begin position="1268"/>
        <end position="1286"/>
    </location>
</feature>
<dbReference type="InterPro" id="IPR000033">
    <property type="entry name" value="LDLR_classB_rpt"/>
</dbReference>
<keyword evidence="34" id="KW-1185">Reference proteome</keyword>
<evidence type="ECO:0000256" key="21">
    <source>
        <dbReference type="ARBA" id="ARBA00023034"/>
    </source>
</evidence>
<keyword evidence="25" id="KW-0325">Glycoprotein</keyword>
<feature type="disulfide bond" evidence="30">
    <location>
        <begin position="1186"/>
        <end position="1204"/>
    </location>
</feature>
<dbReference type="InterPro" id="IPR013783">
    <property type="entry name" value="Ig-like_fold"/>
</dbReference>
<feature type="domain" description="Fibronectin type-III" evidence="33">
    <location>
        <begin position="1618"/>
        <end position="1714"/>
    </location>
</feature>
<dbReference type="SMART" id="SM00181">
    <property type="entry name" value="EGF"/>
    <property type="match status" value="2"/>
</dbReference>
<feature type="disulfide bond" evidence="30">
    <location>
        <begin position="1339"/>
        <end position="1354"/>
    </location>
</feature>
<evidence type="ECO:0000256" key="18">
    <source>
        <dbReference type="ARBA" id="ARBA00022753"/>
    </source>
</evidence>
<dbReference type="RefSeq" id="XP_018025658.2">
    <property type="nucleotide sequence ID" value="XM_018170169.2"/>
</dbReference>
<evidence type="ECO:0000256" key="11">
    <source>
        <dbReference type="ARBA" id="ARBA00022475"/>
    </source>
</evidence>
<evidence type="ECO:0000256" key="22">
    <source>
        <dbReference type="ARBA" id="ARBA00023136"/>
    </source>
</evidence>
<evidence type="ECO:0000256" key="4">
    <source>
        <dbReference type="ARBA" id="ARBA00004251"/>
    </source>
</evidence>
<dbReference type="KEGG" id="hazt:108681167"/>
<protein>
    <recommendedName>
        <fullName evidence="9">Sortilin-related receptor</fullName>
    </recommendedName>
    <alternativeName>
        <fullName evidence="27">Low-density lipoprotein receptor relative with 11 ligand-binding repeats</fullName>
    </alternativeName>
    <alternativeName>
        <fullName evidence="28">Sorting protein-related receptor containing LDLR class A repeats</fullName>
    </alternativeName>
</protein>
<dbReference type="InterPro" id="IPR036055">
    <property type="entry name" value="LDL_receptor-like_sf"/>
</dbReference>
<dbReference type="Pfam" id="PF15901">
    <property type="entry name" value="Sortilin_C"/>
    <property type="match status" value="1"/>
</dbReference>
<keyword evidence="23 30" id="KW-1015">Disulfide bond</keyword>
<feature type="disulfide bond" evidence="30">
    <location>
        <begin position="1108"/>
        <end position="1126"/>
    </location>
</feature>
<evidence type="ECO:0000256" key="16">
    <source>
        <dbReference type="ARBA" id="ARBA00022729"/>
    </source>
</evidence>
<dbReference type="InterPro" id="IPR036116">
    <property type="entry name" value="FN3_sf"/>
</dbReference>
<comment type="similarity">
    <text evidence="8">Belongs to the VPS10-related sortilin family. SORL1 subfamily.</text>
</comment>
<feature type="disulfide bond" evidence="30">
    <location>
        <begin position="1159"/>
        <end position="1174"/>
    </location>
</feature>
<dbReference type="PANTHER" id="PTHR12106:SF27">
    <property type="entry name" value="SORTILIN-RELATED RECEPTOR"/>
    <property type="match status" value="1"/>
</dbReference>
<dbReference type="InterPro" id="IPR002172">
    <property type="entry name" value="LDrepeatLR_classA_rpt"/>
</dbReference>
<feature type="disulfide bond" evidence="30">
    <location>
        <begin position="1198"/>
        <end position="1213"/>
    </location>
</feature>
<gene>
    <name evidence="35" type="primary">LOC108681167</name>
</gene>
<dbReference type="CDD" id="cd00063">
    <property type="entry name" value="FN3"/>
    <property type="match status" value="3"/>
</dbReference>
<dbReference type="GO" id="GO:0030658">
    <property type="term" value="C:transport vesicle membrane"/>
    <property type="evidence" value="ECO:0007669"/>
    <property type="project" value="UniProtKB-SubCell"/>
</dbReference>
<dbReference type="GO" id="GO:0031901">
    <property type="term" value="C:early endosome membrane"/>
    <property type="evidence" value="ECO:0007669"/>
    <property type="project" value="UniProtKB-SubCell"/>
</dbReference>
<proteinExistence type="inferred from homology"/>
<dbReference type="InterPro" id="IPR000742">
    <property type="entry name" value="EGF"/>
</dbReference>
<reference evidence="35" key="1">
    <citation type="submission" date="2025-08" db="UniProtKB">
        <authorList>
            <consortium name="RefSeq"/>
        </authorList>
    </citation>
    <scope>IDENTIFICATION</scope>
    <source>
        <tissue evidence="35">Whole organism</tissue>
    </source>
</reference>
<feature type="disulfide bond" evidence="30">
    <location>
        <begin position="1487"/>
        <end position="1505"/>
    </location>
</feature>
<sequence>MAALAVTGASSPHGCRPANLIFGSWQHVLPDQRGQTNQLPFELKSEQTQLLIDWVGEGSRVVVSLIRDNKYRPQIHSSVFISFDYGTTFLNQSHFFRVDDNSSVIIANFYKNAKFTSRFIFTDIHHNYLFVTTDCGRNISSRKLDFTPSEVINHPTDAEIILVHDTVDPEKKLWVSTDFGETWQKLAYYVEGYHWSAEGVVPPKLYVHRGEPGGPSSVVAYTKFTMSADAIPEPVISDVIEFEVKEEFLFAIKKVRLLGSPTTDPSLQLWISNNGGPFLRALFPHNLMHQQYFIPYVSQGQVMVCVAHSPTTTHLYVSSVPRSPQHRVKFSLSLPRIFFFQPNGTWHNTWINEVKEEAFADLHPIAGIRGALIASQVSANYTQKQTGVLSLEHLTTLITYDLGGQWRPIDAPKTDADGKPIACDPRTGCSLHLSQQLARLYPGTQTESILTVKSAPGIVLATGTVGASLKGKTSVYLSTDAGVSWRQVLKGNYLYVMADHGGLMVAVENFRNEGASNVLFYSTDEGETWTPHEFFDKPVRIYGLKTEPGENSTVVLLFGSAPGEHEWVVFKVDLEPVFAGKCTEDDYKTWSPSDPHTTMPQCLLGRHEVFERRLPKVNCFNGFSYDRPISVVNCPCSRQDYECDYGYVVSDATHDEIRALIGKPVEVPANATQETAPKDAVWIDVAFKKQACVLDKSDALVVPVPPKGAAAAALQQPRCREGDFYNRTRGYRKIPGDTCEGGLNHFYDPVLTPCPLFEEQEFLLVSARQAVLRFDLLKPDEGLQPLPLSGLSMVIAFDFDLANNCLYWADVVLKNILRSCFDGKHGQEVVVDSGTDRIEGMALDWISNNLYVVDASNKSISVIKIPSRLSDQHSSLPPPPVLRTTLLNSTQLDRPRGIALHPVRGLLFFTDWSNKNPMVSRAHLDGSEMQMLFGRNTVGWPNGITIDFQDDRIFFVDAKLDFVASSDFNGQGKTILVRNAERPFAVGIHKSLVYWDDTVRRQVLSADKQHGWGITPIANESIEGLVDLKIYAHWSQKGDNPCKSNPCSYICAGKPNNKYTCLCPDHMITLQNASGVLCLCSNGSAPLQEGGLCPPPPSSCSASHQFSCANGHCITAQWRCDGADDCGDNSDEAGCTESDCHAASWQCHSGQCILSTWRCDHDLDCLDHSDEQDCTYDPCSDTQFSCSNGRCINKRWRCDGEDDCHDGSDEASCDAPQHHCKRTEFSCATQKQCVPKTWQCDGDDDCLDGSDEQNCDKHQCSSDRRFQCTNRQCISKFWHCDGEVDCDDGSDEVNCTEISTTASPFRNTTVTPPVAGSHCSSSLMFKCASGSCVPFWWRCDSLDDCGDNSDEEGCFLPWNSNTTTISPTPQPAHRSCNVDQFECSSSNNSTGQAVCLWLSWLCDGVKDCPDGEDEQNCSERDLCKPYAPHDASDGTALFRCLHSQGCFPARKRCDGTNDCADGSDELGCSTKGSNTTVRSCPVGQFVCDGSDCLPLSARCDSNTDCLDLSDEISCQHQTASHKLSLSSLLVTNTSVSVKWRLIGAANASLSFLPSIIEQAAIGNPAAWHNASQWISEKTYTFTRLTPATPYLVRVFVRRDGVHEELALNTLPLTTEQGVPSAVQAVAAHQAGEDIHVSWQPPMHPNGHIQSYTVWMEPPSPAQQMVVRGDVTEATVSLAAPLAHGARVYVWVTADTPEYRSEPSNNVTVLYVVLDHPSNLRTIAVDETSVEVAWDVVTGAQSYSVTHTRPENDFLRGRVTLHTNEPNIKMTGLSPGIVYVVEVRALGCSTGDKCSGDALGNVMGPLSVLPVTTTGLPLTSVRQLSARVNKMPPTSVKLSWLPPSYKRKVVWQYKILWGNSGSEFRRGFNSNDSSALTSDTSYVVRGLHACQTYLLAVMVADPLGYGPAAQVQVMTGEDAFAPPTHVTARVSHLTMRVTWQPPCSLSPPPAASEPDSLPYFLLTIVETTRNRTSYISVPGKPTLGEPHLLFHEVQVEYGGQYSVVVQSSSPGARPSHPPATCTAPVIPAPRQLTFSPADHSFHWRKSSYIPHSLLLLNVSYSLYLREGQDCGGAGQGWEEHEVPQPPYPCPHVLPGHVYCVAVALRTPTGFVSARSSPIRIEVPLGGTAEAQHSSVGLGVALTLVLVALVVVVAVFVLRNRRFSRSFLSFTSSHYSSSSGTTSISAGDHVLEDDDSPVIQGFSDDEPLVIA</sequence>
<dbReference type="InterPro" id="IPR050310">
    <property type="entry name" value="VPS10-sortilin"/>
</dbReference>
<dbReference type="SMART" id="SM00060">
    <property type="entry name" value="FN3"/>
    <property type="match status" value="6"/>
</dbReference>
<dbReference type="GO" id="GO:0031904">
    <property type="term" value="C:endosome lumen"/>
    <property type="evidence" value="ECO:0007669"/>
    <property type="project" value="UniProtKB-SubCell"/>
</dbReference>
<evidence type="ECO:0000256" key="31">
    <source>
        <dbReference type="PROSITE-ProRule" id="PRU00461"/>
    </source>
</evidence>
<evidence type="ECO:0000256" key="13">
    <source>
        <dbReference type="ARBA" id="ARBA00022553"/>
    </source>
</evidence>
<dbReference type="PROSITE" id="PS50068">
    <property type="entry name" value="LDLRA_2"/>
    <property type="match status" value="9"/>
</dbReference>
<feature type="domain" description="Fibronectin type-III" evidence="33">
    <location>
        <begin position="1819"/>
        <end position="1918"/>
    </location>
</feature>
<comment type="caution">
    <text evidence="30">Lacks conserved residue(s) required for the propagation of feature annotation.</text>
</comment>
<dbReference type="FunFam" id="4.10.400.10:FF:000002">
    <property type="entry name" value="Low-density lipoprotein receptor-related protein 1"/>
    <property type="match status" value="1"/>
</dbReference>
<keyword evidence="24 35" id="KW-0675">Receptor</keyword>
<dbReference type="CDD" id="cd15482">
    <property type="entry name" value="Sialidase_non-viral"/>
    <property type="match status" value="1"/>
</dbReference>
<dbReference type="Gene3D" id="2.130.10.10">
    <property type="entry name" value="YVTN repeat-like/Quinoprotein amine dehydrogenase"/>
    <property type="match status" value="2"/>
</dbReference>
<dbReference type="PROSITE" id="PS51120">
    <property type="entry name" value="LDLRB"/>
    <property type="match status" value="2"/>
</dbReference>
<dbReference type="GO" id="GO:0055038">
    <property type="term" value="C:recycling endosome membrane"/>
    <property type="evidence" value="ECO:0007669"/>
    <property type="project" value="UniProtKB-SubCell"/>
</dbReference>
<dbReference type="GO" id="GO:0005794">
    <property type="term" value="C:Golgi apparatus"/>
    <property type="evidence" value="ECO:0007669"/>
    <property type="project" value="UniProtKB-SubCell"/>
</dbReference>
<dbReference type="SUPFAM" id="SSF63825">
    <property type="entry name" value="YWTD domain"/>
    <property type="match status" value="1"/>
</dbReference>
<feature type="disulfide bond" evidence="30">
    <location>
        <begin position="1453"/>
        <end position="1468"/>
    </location>
</feature>
<feature type="domain" description="Fibronectin type-III" evidence="33">
    <location>
        <begin position="1715"/>
        <end position="1816"/>
    </location>
</feature>
<evidence type="ECO:0000256" key="24">
    <source>
        <dbReference type="ARBA" id="ARBA00023170"/>
    </source>
</evidence>
<evidence type="ECO:0000259" key="33">
    <source>
        <dbReference type="PROSITE" id="PS50853"/>
    </source>
</evidence>
<dbReference type="GO" id="GO:0006892">
    <property type="term" value="P:post-Golgi vesicle-mediated transport"/>
    <property type="evidence" value="ECO:0007669"/>
    <property type="project" value="TreeGrafter"/>
</dbReference>
<keyword evidence="17" id="KW-0677">Repeat</keyword>
<evidence type="ECO:0000256" key="1">
    <source>
        <dbReference type="ARBA" id="ARBA00004115"/>
    </source>
</evidence>
<evidence type="ECO:0000256" key="27">
    <source>
        <dbReference type="ARBA" id="ARBA00029896"/>
    </source>
</evidence>
<dbReference type="Gene3D" id="3.30.60.270">
    <property type="match status" value="1"/>
</dbReference>
<feature type="disulfide bond" evidence="30">
    <location>
        <begin position="1499"/>
        <end position="1514"/>
    </location>
</feature>
<dbReference type="Pfam" id="PF15902">
    <property type="entry name" value="Sortilin-Vps10"/>
    <property type="match status" value="1"/>
</dbReference>
<dbReference type="Proteomes" id="UP000694843">
    <property type="component" value="Unplaced"/>
</dbReference>
<evidence type="ECO:0000256" key="25">
    <source>
        <dbReference type="ARBA" id="ARBA00023180"/>
    </source>
</evidence>
<dbReference type="GeneID" id="108681167"/>
<feature type="repeat" description="LDL-receptor class B" evidence="31">
    <location>
        <begin position="804"/>
        <end position="847"/>
    </location>
</feature>
<evidence type="ECO:0000256" key="19">
    <source>
        <dbReference type="ARBA" id="ARBA00022824"/>
    </source>
</evidence>
<keyword evidence="21" id="KW-0333">Golgi apparatus</keyword>
<dbReference type="InterPro" id="IPR011042">
    <property type="entry name" value="6-blade_b-propeller_TolB-like"/>
</dbReference>
<evidence type="ECO:0000256" key="5">
    <source>
        <dbReference type="ARBA" id="ARBA00004393"/>
    </source>
</evidence>
<dbReference type="Pfam" id="PF00058">
    <property type="entry name" value="Ldl_recept_b"/>
    <property type="match status" value="1"/>
</dbReference>
<evidence type="ECO:0000256" key="32">
    <source>
        <dbReference type="SAM" id="Phobius"/>
    </source>
</evidence>
<keyword evidence="19" id="KW-0256">Endoplasmic reticulum</keyword>
<dbReference type="InterPro" id="IPR003961">
    <property type="entry name" value="FN3_dom"/>
</dbReference>
<keyword evidence="11" id="KW-1003">Cell membrane</keyword>
<keyword evidence="22 32" id="KW-0472">Membrane</keyword>
<evidence type="ECO:0000256" key="15">
    <source>
        <dbReference type="ARBA" id="ARBA00022692"/>
    </source>
</evidence>
<feature type="domain" description="Fibronectin type-III" evidence="33">
    <location>
        <begin position="1521"/>
        <end position="1617"/>
    </location>
</feature>
<evidence type="ECO:0000256" key="17">
    <source>
        <dbReference type="ARBA" id="ARBA00022737"/>
    </source>
</evidence>
<feature type="disulfide bond" evidence="30">
    <location>
        <begin position="1327"/>
        <end position="1345"/>
    </location>
</feature>
<keyword evidence="12" id="KW-0245">EGF-like domain</keyword>
<keyword evidence="16" id="KW-0732">Signal</keyword>
<evidence type="ECO:0000256" key="29">
    <source>
        <dbReference type="ARBA" id="ARBA00046273"/>
    </source>
</evidence>
<feature type="disulfide bond" evidence="30">
    <location>
        <begin position="1280"/>
        <end position="1295"/>
    </location>
</feature>
<evidence type="ECO:0000256" key="2">
    <source>
        <dbReference type="ARBA" id="ARBA00004158"/>
    </source>
</evidence>
<evidence type="ECO:0000256" key="9">
    <source>
        <dbReference type="ARBA" id="ARBA00013467"/>
    </source>
</evidence>
<organism evidence="34 35">
    <name type="scientific">Hyalella azteca</name>
    <name type="common">Amphipod</name>
    <dbReference type="NCBI Taxonomy" id="294128"/>
    <lineage>
        <taxon>Eukaryota</taxon>
        <taxon>Metazoa</taxon>
        <taxon>Ecdysozoa</taxon>
        <taxon>Arthropoda</taxon>
        <taxon>Crustacea</taxon>
        <taxon>Multicrustacea</taxon>
        <taxon>Malacostraca</taxon>
        <taxon>Eumalacostraca</taxon>
        <taxon>Peracarida</taxon>
        <taxon>Amphipoda</taxon>
        <taxon>Senticaudata</taxon>
        <taxon>Talitrida</taxon>
        <taxon>Talitroidea</taxon>
        <taxon>Hyalellidae</taxon>
        <taxon>Hyalella</taxon>
    </lineage>
</organism>
<dbReference type="InterPro" id="IPR006581">
    <property type="entry name" value="VPS10"/>
</dbReference>
<keyword evidence="13" id="KW-0597">Phosphoprotein</keyword>
<feature type="disulfide bond" evidence="30">
    <location>
        <begin position="1179"/>
        <end position="1191"/>
    </location>
</feature>
<dbReference type="Gene3D" id="2.10.70.80">
    <property type="match status" value="1"/>
</dbReference>
<dbReference type="GO" id="GO:0006897">
    <property type="term" value="P:endocytosis"/>
    <property type="evidence" value="ECO:0007669"/>
    <property type="project" value="UniProtKB-KW"/>
</dbReference>
<dbReference type="OrthoDB" id="443634at2759"/>
<dbReference type="GO" id="GO:0032585">
    <property type="term" value="C:multivesicular body membrane"/>
    <property type="evidence" value="ECO:0007669"/>
    <property type="project" value="UniProtKB-SubCell"/>
</dbReference>
<keyword evidence="10" id="KW-0813">Transport</keyword>
<dbReference type="InterPro" id="IPR031777">
    <property type="entry name" value="Sortilin_C"/>
</dbReference>
<dbReference type="InterPro" id="IPR031778">
    <property type="entry name" value="Sortilin_N"/>
</dbReference>
<dbReference type="PANTHER" id="PTHR12106">
    <property type="entry name" value="SORTILIN RELATED"/>
    <property type="match status" value="1"/>
</dbReference>
<dbReference type="PROSITE" id="PS50853">
    <property type="entry name" value="FN3"/>
    <property type="match status" value="4"/>
</dbReference>
<dbReference type="PROSITE" id="PS01209">
    <property type="entry name" value="LDLRA_1"/>
    <property type="match status" value="5"/>
</dbReference>
<keyword evidence="18" id="KW-0967">Endosome</keyword>
<keyword evidence="20 32" id="KW-1133">Transmembrane helix</keyword>
<dbReference type="SUPFAM" id="SSF57424">
    <property type="entry name" value="LDL receptor-like module"/>
    <property type="match status" value="9"/>
</dbReference>
<evidence type="ECO:0000256" key="8">
    <source>
        <dbReference type="ARBA" id="ARBA00007041"/>
    </source>
</evidence>
<feature type="disulfide bond" evidence="30">
    <location>
        <begin position="1147"/>
        <end position="1165"/>
    </location>
</feature>
<evidence type="ECO:0000256" key="10">
    <source>
        <dbReference type="ARBA" id="ARBA00022448"/>
    </source>
</evidence>
<dbReference type="Gene3D" id="2.60.40.10">
    <property type="entry name" value="Immunoglobulins"/>
    <property type="match status" value="3"/>
</dbReference>
<evidence type="ECO:0000256" key="26">
    <source>
        <dbReference type="ARBA" id="ARBA00023329"/>
    </source>
</evidence>
<dbReference type="SUPFAM" id="SSF110296">
    <property type="entry name" value="Oligoxyloglucan reducing end-specific cellobiohydrolase"/>
    <property type="match status" value="1"/>
</dbReference>
<dbReference type="Gene3D" id="2.120.10.30">
    <property type="entry name" value="TolB, C-terminal domain"/>
    <property type="match status" value="1"/>
</dbReference>
<feature type="disulfide bond" evidence="30">
    <location>
        <begin position="1402"/>
        <end position="1417"/>
    </location>
</feature>